<dbReference type="Gene3D" id="3.40.50.360">
    <property type="match status" value="1"/>
</dbReference>
<dbReference type="InterPro" id="IPR046980">
    <property type="entry name" value="KefG/KefF"/>
</dbReference>
<dbReference type="Pfam" id="PF02525">
    <property type="entry name" value="Flavodoxin_2"/>
    <property type="match status" value="1"/>
</dbReference>
<dbReference type="PANTHER" id="PTHR47307">
    <property type="entry name" value="GLUTATHIONE-REGULATED POTASSIUM-EFFLUX SYSTEM ANCILLARY PROTEIN KEFG"/>
    <property type="match status" value="1"/>
</dbReference>
<dbReference type="RefSeq" id="WP_317477258.1">
    <property type="nucleotide sequence ID" value="NZ_JARQTW010000010.1"/>
</dbReference>
<comment type="caution">
    <text evidence="3">The sequence shown here is derived from an EMBL/GenBank/DDBJ whole genome shotgun (WGS) entry which is preliminary data.</text>
</comment>
<dbReference type="AlphaFoldDB" id="A0AAW6QCD5"/>
<evidence type="ECO:0000256" key="1">
    <source>
        <dbReference type="ARBA" id="ARBA00023002"/>
    </source>
</evidence>
<dbReference type="PANTHER" id="PTHR47307:SF1">
    <property type="entry name" value="GLUTATHIONE-REGULATED POTASSIUM-EFFLUX SYSTEM ANCILLARY PROTEIN KEFG"/>
    <property type="match status" value="1"/>
</dbReference>
<proteinExistence type="predicted"/>
<dbReference type="SUPFAM" id="SSF52218">
    <property type="entry name" value="Flavoproteins"/>
    <property type="match status" value="1"/>
</dbReference>
<dbReference type="InterPro" id="IPR029039">
    <property type="entry name" value="Flavoprotein-like_sf"/>
</dbReference>
<evidence type="ECO:0000313" key="4">
    <source>
        <dbReference type="Proteomes" id="UP001214976"/>
    </source>
</evidence>
<name>A0AAW6QCD5_9PAST</name>
<keyword evidence="1" id="KW-0560">Oxidoreductase</keyword>
<protein>
    <submittedName>
        <fullName evidence="3">NAD(P)H-dependent oxidoreductase</fullName>
    </submittedName>
</protein>
<organism evidence="3 4">
    <name type="scientific">Exercitatus varius</name>
    <dbReference type="NCBI Taxonomy" id="67857"/>
    <lineage>
        <taxon>Bacteria</taxon>
        <taxon>Pseudomonadati</taxon>
        <taxon>Pseudomonadota</taxon>
        <taxon>Gammaproteobacteria</taxon>
        <taxon>Pasteurellales</taxon>
        <taxon>Pasteurellaceae</taxon>
        <taxon>Exercitatus</taxon>
    </lineage>
</organism>
<dbReference type="GO" id="GO:0009055">
    <property type="term" value="F:electron transfer activity"/>
    <property type="evidence" value="ECO:0007669"/>
    <property type="project" value="TreeGrafter"/>
</dbReference>
<dbReference type="Proteomes" id="UP001214976">
    <property type="component" value="Unassembled WGS sequence"/>
</dbReference>
<dbReference type="GO" id="GO:0010181">
    <property type="term" value="F:FMN binding"/>
    <property type="evidence" value="ECO:0007669"/>
    <property type="project" value="TreeGrafter"/>
</dbReference>
<sequence>MKKVLVISGHPNLSQSIANQTIIDSLTSGLNSVEIRRLDTLYPTEQIDVAAEQQALLNADVIVWQFPFYWYSMPALMKKWLDEVFLHGFAHGSTAKLGGKTLQISFTTGASGEEYTEGQAMNFPIEAFMPAFQQIAALCGMHFAPPIYSTGMMYLEGLSSAQDLQNVTAKAKDHAARLIQQIQQL</sequence>
<feature type="domain" description="Flavodoxin-like fold" evidence="2">
    <location>
        <begin position="2"/>
        <end position="173"/>
    </location>
</feature>
<gene>
    <name evidence="3" type="ORF">P7M15_06645</name>
</gene>
<dbReference type="InterPro" id="IPR003680">
    <property type="entry name" value="Flavodoxin_fold"/>
</dbReference>
<evidence type="ECO:0000259" key="2">
    <source>
        <dbReference type="Pfam" id="PF02525"/>
    </source>
</evidence>
<accession>A0AAW6QCD5</accession>
<reference evidence="3" key="1">
    <citation type="submission" date="2023-03" db="EMBL/GenBank/DDBJ databases">
        <title>Classification of Bisgaard taxon 6 and taxon 10 as Exercitatus varius gen. nov., spec. nov.</title>
        <authorList>
            <person name="Christensen H."/>
        </authorList>
    </citation>
    <scope>NUCLEOTIDE SEQUENCE</scope>
    <source>
        <strain evidence="3">86116</strain>
    </source>
</reference>
<evidence type="ECO:0000313" key="3">
    <source>
        <dbReference type="EMBL" id="MDG2950196.1"/>
    </source>
</evidence>
<dbReference type="GO" id="GO:0003955">
    <property type="term" value="F:NAD(P)H dehydrogenase (quinone) activity"/>
    <property type="evidence" value="ECO:0007669"/>
    <property type="project" value="TreeGrafter"/>
</dbReference>
<dbReference type="EMBL" id="JARQTW010000010">
    <property type="protein sequence ID" value="MDG2950196.1"/>
    <property type="molecule type" value="Genomic_DNA"/>
</dbReference>